<keyword evidence="2 5" id="KW-0812">Transmembrane</keyword>
<evidence type="ECO:0000256" key="2">
    <source>
        <dbReference type="ARBA" id="ARBA00022692"/>
    </source>
</evidence>
<dbReference type="PANTHER" id="PTHR43723:SF1">
    <property type="entry name" value="COBALT TRANSPORT PROTEIN CBIQ"/>
    <property type="match status" value="1"/>
</dbReference>
<dbReference type="GO" id="GO:0043190">
    <property type="term" value="C:ATP-binding cassette (ABC) transporter complex"/>
    <property type="evidence" value="ECO:0007669"/>
    <property type="project" value="TreeGrafter"/>
</dbReference>
<evidence type="ECO:0000256" key="4">
    <source>
        <dbReference type="ARBA" id="ARBA00023136"/>
    </source>
</evidence>
<keyword evidence="7" id="KW-1185">Reference proteome</keyword>
<name>A0A3Q8S4Q6_9BACL</name>
<dbReference type="KEGG" id="plen:EIM92_10185"/>
<feature type="transmembrane region" description="Helical" evidence="5">
    <location>
        <begin position="245"/>
        <end position="265"/>
    </location>
</feature>
<feature type="transmembrane region" description="Helical" evidence="5">
    <location>
        <begin position="111"/>
        <end position="135"/>
    </location>
</feature>
<dbReference type="GO" id="GO:0006824">
    <property type="term" value="P:cobalt ion transport"/>
    <property type="evidence" value="ECO:0007669"/>
    <property type="project" value="TreeGrafter"/>
</dbReference>
<dbReference type="InterPro" id="IPR003339">
    <property type="entry name" value="ABC/ECF_trnsptr_transmembrane"/>
</dbReference>
<dbReference type="EMBL" id="CP034248">
    <property type="protein sequence ID" value="AZK46490.1"/>
    <property type="molecule type" value="Genomic_DNA"/>
</dbReference>
<dbReference type="CDD" id="cd16914">
    <property type="entry name" value="EcfT"/>
    <property type="match status" value="1"/>
</dbReference>
<dbReference type="AlphaFoldDB" id="A0A3Q8S4Q6"/>
<proteinExistence type="predicted"/>
<keyword evidence="4 5" id="KW-0472">Membrane</keyword>
<keyword evidence="3 5" id="KW-1133">Transmembrane helix</keyword>
<protein>
    <submittedName>
        <fullName evidence="6">Energy-coupling factor transporter transmembrane protein EcfT</fullName>
    </submittedName>
</protein>
<organism evidence="6 7">
    <name type="scientific">Paenibacillus lentus</name>
    <dbReference type="NCBI Taxonomy" id="1338368"/>
    <lineage>
        <taxon>Bacteria</taxon>
        <taxon>Bacillati</taxon>
        <taxon>Bacillota</taxon>
        <taxon>Bacilli</taxon>
        <taxon>Bacillales</taxon>
        <taxon>Paenibacillaceae</taxon>
        <taxon>Paenibacillus</taxon>
    </lineage>
</organism>
<feature type="transmembrane region" description="Helical" evidence="5">
    <location>
        <begin position="27"/>
        <end position="60"/>
    </location>
</feature>
<sequence>MQGGADVRASGAFSELLNEMNPAIKGLTVILGVILLSFAFDPVTISVSLIYVLMVTVIFGRISWRKWLLLFLPFFIMAIGYFWTAALFPRSDLPQGSKVLLSWGPLQMTEAGFSLALSLALRTLMFSALSLMFVLTTEPVKFMFSLMQQCKLPPKLAYGILAGFRFLPLFREELRIMQQAHRMRGIWRERRNVRSLLHAFKRYSIPLLASAIRKSERVAVAMVSRGFTGGKRDFYIQMKIRWQDWMFMGIVLSGILLGYSISYALGTLTWYGGQL</sequence>
<dbReference type="OrthoDB" id="92887at2"/>
<reference evidence="6 7" key="1">
    <citation type="submission" date="2018-11" db="EMBL/GenBank/DDBJ databases">
        <title>Genome sequencing of Paenibacillus lentus DSM25539(T).</title>
        <authorList>
            <person name="Kook J.-K."/>
            <person name="Park S.-N."/>
            <person name="Lim Y.K."/>
        </authorList>
    </citation>
    <scope>NUCLEOTIDE SEQUENCE [LARGE SCALE GENOMIC DNA]</scope>
    <source>
        <strain evidence="6 7">DSM 25539</strain>
    </source>
</reference>
<evidence type="ECO:0000256" key="5">
    <source>
        <dbReference type="SAM" id="Phobius"/>
    </source>
</evidence>
<evidence type="ECO:0000313" key="6">
    <source>
        <dbReference type="EMBL" id="AZK46490.1"/>
    </source>
</evidence>
<evidence type="ECO:0000256" key="3">
    <source>
        <dbReference type="ARBA" id="ARBA00022989"/>
    </source>
</evidence>
<accession>A0A3Q8S4Q6</accession>
<comment type="subcellular location">
    <subcellularLocation>
        <location evidence="1">Membrane</location>
        <topology evidence="1">Multi-pass membrane protein</topology>
    </subcellularLocation>
</comment>
<dbReference type="InterPro" id="IPR052770">
    <property type="entry name" value="Cobalt_transport_CbiQ"/>
</dbReference>
<evidence type="ECO:0000256" key="1">
    <source>
        <dbReference type="ARBA" id="ARBA00004141"/>
    </source>
</evidence>
<dbReference type="PANTHER" id="PTHR43723">
    <property type="entry name" value="COBALT TRANSPORT PROTEIN CBIQ"/>
    <property type="match status" value="1"/>
</dbReference>
<dbReference type="Proteomes" id="UP000273145">
    <property type="component" value="Chromosome"/>
</dbReference>
<dbReference type="Pfam" id="PF02361">
    <property type="entry name" value="CbiQ"/>
    <property type="match status" value="1"/>
</dbReference>
<gene>
    <name evidence="6" type="ORF">EIM92_10185</name>
</gene>
<feature type="transmembrane region" description="Helical" evidence="5">
    <location>
        <begin position="67"/>
        <end position="88"/>
    </location>
</feature>
<evidence type="ECO:0000313" key="7">
    <source>
        <dbReference type="Proteomes" id="UP000273145"/>
    </source>
</evidence>